<dbReference type="GO" id="GO:0016020">
    <property type="term" value="C:membrane"/>
    <property type="evidence" value="ECO:0007669"/>
    <property type="project" value="UniProtKB-SubCell"/>
</dbReference>
<protein>
    <submittedName>
        <fullName evidence="7">Phosphate transporter</fullName>
    </submittedName>
</protein>
<evidence type="ECO:0000256" key="3">
    <source>
        <dbReference type="ARBA" id="ARBA00022592"/>
    </source>
</evidence>
<name>A0A6A0AGY3_HAELA</name>
<evidence type="ECO:0000256" key="2">
    <source>
        <dbReference type="ARBA" id="ARBA00022448"/>
    </source>
</evidence>
<dbReference type="Pfam" id="PF01384">
    <property type="entry name" value="PHO4"/>
    <property type="match status" value="1"/>
</dbReference>
<feature type="non-terminal residue" evidence="7">
    <location>
        <position position="1"/>
    </location>
</feature>
<evidence type="ECO:0000256" key="6">
    <source>
        <dbReference type="ARBA" id="ARBA00023136"/>
    </source>
</evidence>
<keyword evidence="3" id="KW-0592">Phosphate transport</keyword>
<dbReference type="PANTHER" id="PTHR11101:SF94">
    <property type="entry name" value="PHOSPHATE TRANSPORTER"/>
    <property type="match status" value="1"/>
</dbReference>
<feature type="non-terminal residue" evidence="7">
    <location>
        <position position="122"/>
    </location>
</feature>
<dbReference type="GO" id="GO:0005315">
    <property type="term" value="F:phosphate transmembrane transporter activity"/>
    <property type="evidence" value="ECO:0007669"/>
    <property type="project" value="InterPro"/>
</dbReference>
<evidence type="ECO:0000256" key="5">
    <source>
        <dbReference type="ARBA" id="ARBA00022989"/>
    </source>
</evidence>
<keyword evidence="6" id="KW-0472">Membrane</keyword>
<dbReference type="Proteomes" id="UP000485058">
    <property type="component" value="Unassembled WGS sequence"/>
</dbReference>
<evidence type="ECO:0000313" key="7">
    <source>
        <dbReference type="EMBL" id="GFH32219.1"/>
    </source>
</evidence>
<gene>
    <name evidence="7" type="ORF">HaLaN_31405</name>
</gene>
<comment type="subcellular location">
    <subcellularLocation>
        <location evidence="1">Membrane</location>
        <topology evidence="1">Multi-pass membrane protein</topology>
    </subcellularLocation>
</comment>
<dbReference type="InterPro" id="IPR001204">
    <property type="entry name" value="Phos_transporter"/>
</dbReference>
<proteinExistence type="predicted"/>
<evidence type="ECO:0000256" key="4">
    <source>
        <dbReference type="ARBA" id="ARBA00022692"/>
    </source>
</evidence>
<dbReference type="EMBL" id="BLLF01006400">
    <property type="protein sequence ID" value="GFH32219.1"/>
    <property type="molecule type" value="Genomic_DNA"/>
</dbReference>
<evidence type="ECO:0000313" key="8">
    <source>
        <dbReference type="Proteomes" id="UP000485058"/>
    </source>
</evidence>
<keyword evidence="8" id="KW-1185">Reference proteome</keyword>
<organism evidence="7 8">
    <name type="scientific">Haematococcus lacustris</name>
    <name type="common">Green alga</name>
    <name type="synonym">Haematococcus pluvialis</name>
    <dbReference type="NCBI Taxonomy" id="44745"/>
    <lineage>
        <taxon>Eukaryota</taxon>
        <taxon>Viridiplantae</taxon>
        <taxon>Chlorophyta</taxon>
        <taxon>core chlorophytes</taxon>
        <taxon>Chlorophyceae</taxon>
        <taxon>CS clade</taxon>
        <taxon>Chlamydomonadales</taxon>
        <taxon>Haematococcaceae</taxon>
        <taxon>Haematococcus</taxon>
    </lineage>
</organism>
<keyword evidence="4" id="KW-0812">Transmembrane</keyword>
<dbReference type="GO" id="GO:0035435">
    <property type="term" value="P:phosphate ion transmembrane transport"/>
    <property type="evidence" value="ECO:0007669"/>
    <property type="project" value="TreeGrafter"/>
</dbReference>
<dbReference type="PANTHER" id="PTHR11101">
    <property type="entry name" value="PHOSPHATE TRANSPORTER"/>
    <property type="match status" value="1"/>
</dbReference>
<keyword evidence="2" id="KW-0813">Transport</keyword>
<reference evidence="7 8" key="1">
    <citation type="submission" date="2020-02" db="EMBL/GenBank/DDBJ databases">
        <title>Draft genome sequence of Haematococcus lacustris strain NIES-144.</title>
        <authorList>
            <person name="Morimoto D."/>
            <person name="Nakagawa S."/>
            <person name="Yoshida T."/>
            <person name="Sawayama S."/>
        </authorList>
    </citation>
    <scope>NUCLEOTIDE SEQUENCE [LARGE SCALE GENOMIC DNA]</scope>
    <source>
        <strain evidence="7 8">NIES-144</strain>
    </source>
</reference>
<evidence type="ECO:0000256" key="1">
    <source>
        <dbReference type="ARBA" id="ARBA00004141"/>
    </source>
</evidence>
<accession>A0A6A0AGY3</accession>
<dbReference type="AlphaFoldDB" id="A0A6A0AGY3"/>
<keyword evidence="5" id="KW-1133">Transmembrane helix</keyword>
<comment type="caution">
    <text evidence="7">The sequence shown here is derived from an EMBL/GenBank/DDBJ whole genome shotgun (WGS) entry which is preliminary data.</text>
</comment>
<sequence length="122" mass="13024">MGQAIAVCPMLLNYDNVADNMTLAAAAEFTGAMLLGHTSTNTIAGGIADIDAYTSYPEVFAYGMMVSLIVSGCWQITASYYELNVSSTHSIIGCIIGFSLVFDGNNAVLWSQPDPKSPLRFK</sequence>